<name>X0VDD4_9ZZZZ</name>
<feature type="region of interest" description="Disordered" evidence="1">
    <location>
        <begin position="28"/>
        <end position="50"/>
    </location>
</feature>
<dbReference type="EMBL" id="BARS01031277">
    <property type="protein sequence ID" value="GAG16370.1"/>
    <property type="molecule type" value="Genomic_DNA"/>
</dbReference>
<proteinExistence type="predicted"/>
<feature type="non-terminal residue" evidence="2">
    <location>
        <position position="50"/>
    </location>
</feature>
<accession>X0VDD4</accession>
<evidence type="ECO:0000313" key="2">
    <source>
        <dbReference type="EMBL" id="GAG16370.1"/>
    </source>
</evidence>
<organism evidence="2">
    <name type="scientific">marine sediment metagenome</name>
    <dbReference type="NCBI Taxonomy" id="412755"/>
    <lineage>
        <taxon>unclassified sequences</taxon>
        <taxon>metagenomes</taxon>
        <taxon>ecological metagenomes</taxon>
    </lineage>
</organism>
<comment type="caution">
    <text evidence="2">The sequence shown here is derived from an EMBL/GenBank/DDBJ whole genome shotgun (WGS) entry which is preliminary data.</text>
</comment>
<sequence>MYNPINSDKNAPRLSYITKALSNSYEKHGGINHLEGPNLPSKLEEGRIQA</sequence>
<evidence type="ECO:0000256" key="1">
    <source>
        <dbReference type="SAM" id="MobiDB-lite"/>
    </source>
</evidence>
<dbReference type="AlphaFoldDB" id="X0VDD4"/>
<gene>
    <name evidence="2" type="ORF">S01H1_48694</name>
</gene>
<protein>
    <submittedName>
        <fullName evidence="2">Uncharacterized protein</fullName>
    </submittedName>
</protein>
<reference evidence="2" key="1">
    <citation type="journal article" date="2014" name="Front. Microbiol.">
        <title>High frequency of phylogenetically diverse reductive dehalogenase-homologous genes in deep subseafloor sedimentary metagenomes.</title>
        <authorList>
            <person name="Kawai M."/>
            <person name="Futagami T."/>
            <person name="Toyoda A."/>
            <person name="Takaki Y."/>
            <person name="Nishi S."/>
            <person name="Hori S."/>
            <person name="Arai W."/>
            <person name="Tsubouchi T."/>
            <person name="Morono Y."/>
            <person name="Uchiyama I."/>
            <person name="Ito T."/>
            <person name="Fujiyama A."/>
            <person name="Inagaki F."/>
            <person name="Takami H."/>
        </authorList>
    </citation>
    <scope>NUCLEOTIDE SEQUENCE</scope>
    <source>
        <strain evidence="2">Expedition CK06-06</strain>
    </source>
</reference>